<dbReference type="EMBL" id="JASBWU010000006">
    <property type="protein sequence ID" value="KAJ9120964.1"/>
    <property type="molecule type" value="Genomic_DNA"/>
</dbReference>
<accession>A0ACC2XC58</accession>
<protein>
    <submittedName>
        <fullName evidence="1">Uncharacterized protein</fullName>
    </submittedName>
</protein>
<proteinExistence type="predicted"/>
<gene>
    <name evidence="1" type="ORF">QFC22_002900</name>
</gene>
<evidence type="ECO:0000313" key="2">
    <source>
        <dbReference type="Proteomes" id="UP001243375"/>
    </source>
</evidence>
<comment type="caution">
    <text evidence="1">The sequence shown here is derived from an EMBL/GenBank/DDBJ whole genome shotgun (WGS) entry which is preliminary data.</text>
</comment>
<organism evidence="1 2">
    <name type="scientific">Naganishia vaughanmartiniae</name>
    <dbReference type="NCBI Taxonomy" id="1424756"/>
    <lineage>
        <taxon>Eukaryota</taxon>
        <taxon>Fungi</taxon>
        <taxon>Dikarya</taxon>
        <taxon>Basidiomycota</taxon>
        <taxon>Agaricomycotina</taxon>
        <taxon>Tremellomycetes</taxon>
        <taxon>Filobasidiales</taxon>
        <taxon>Filobasidiaceae</taxon>
        <taxon>Naganishia</taxon>
    </lineage>
</organism>
<evidence type="ECO:0000313" key="1">
    <source>
        <dbReference type="EMBL" id="KAJ9120964.1"/>
    </source>
</evidence>
<keyword evidence="2" id="KW-1185">Reference proteome</keyword>
<sequence length="219" mass="24043">MRASTHVPYRDSKLTRILQESLGGNSRTTLIINCSPASFNEAETLSTLRFGMRAKSIKNKARVNTEMSPAELRIMLSKIKGELVFVDTYKDALLGEVGVWRTGRKVDEPDWATEEKVRMILLAGNGSSGSSAAGMRDMQSQRRPPSSLLSPALTSASGTPSRSASPSVFGTGRDTPSIPRLELDEFLRRENELNDTIAEKASRCDVYGRLPLLIVPLMI</sequence>
<reference evidence="1" key="1">
    <citation type="submission" date="2023-04" db="EMBL/GenBank/DDBJ databases">
        <title>Draft Genome sequencing of Naganishia species isolated from polar environments using Oxford Nanopore Technology.</title>
        <authorList>
            <person name="Leo P."/>
            <person name="Venkateswaran K."/>
        </authorList>
    </citation>
    <scope>NUCLEOTIDE SEQUENCE</scope>
    <source>
        <strain evidence="1">MNA-CCFEE 5425</strain>
    </source>
</reference>
<dbReference type="Proteomes" id="UP001243375">
    <property type="component" value="Unassembled WGS sequence"/>
</dbReference>
<name>A0ACC2XC58_9TREE</name>